<name>A0AAP0LAM4_9MAGN</name>
<evidence type="ECO:0000256" key="1">
    <source>
        <dbReference type="SAM" id="MobiDB-lite"/>
    </source>
</evidence>
<organism evidence="2 3">
    <name type="scientific">Stephania cephalantha</name>
    <dbReference type="NCBI Taxonomy" id="152367"/>
    <lineage>
        <taxon>Eukaryota</taxon>
        <taxon>Viridiplantae</taxon>
        <taxon>Streptophyta</taxon>
        <taxon>Embryophyta</taxon>
        <taxon>Tracheophyta</taxon>
        <taxon>Spermatophyta</taxon>
        <taxon>Magnoliopsida</taxon>
        <taxon>Ranunculales</taxon>
        <taxon>Menispermaceae</taxon>
        <taxon>Menispermoideae</taxon>
        <taxon>Cissampelideae</taxon>
        <taxon>Stephania</taxon>
    </lineage>
</organism>
<evidence type="ECO:0000313" key="3">
    <source>
        <dbReference type="Proteomes" id="UP001419268"/>
    </source>
</evidence>
<reference evidence="2 3" key="1">
    <citation type="submission" date="2024-01" db="EMBL/GenBank/DDBJ databases">
        <title>Genome assemblies of Stephania.</title>
        <authorList>
            <person name="Yang L."/>
        </authorList>
    </citation>
    <scope>NUCLEOTIDE SEQUENCE [LARGE SCALE GENOMIC DNA]</scope>
    <source>
        <strain evidence="2">JXDWG</strain>
        <tissue evidence="2">Leaf</tissue>
    </source>
</reference>
<sequence>MAVREDDHHTGTETRPTPTGGDDGEFSAMGESSTERCRVEVALKVRRQIPGLNHGQRRWKRAGRSTVGARGISGGAVKCVEIGKNTNGESTLWADTDTERRKLGERMGLDTP</sequence>
<evidence type="ECO:0000313" key="2">
    <source>
        <dbReference type="EMBL" id="KAK9167045.1"/>
    </source>
</evidence>
<feature type="compositionally biased region" description="Basic and acidic residues" evidence="1">
    <location>
        <begin position="1"/>
        <end position="12"/>
    </location>
</feature>
<protein>
    <submittedName>
        <fullName evidence="2">Uncharacterized protein</fullName>
    </submittedName>
</protein>
<accession>A0AAP0LAM4</accession>
<dbReference type="AlphaFoldDB" id="A0AAP0LAM4"/>
<comment type="caution">
    <text evidence="2">The sequence shown here is derived from an EMBL/GenBank/DDBJ whole genome shotgun (WGS) entry which is preliminary data.</text>
</comment>
<keyword evidence="3" id="KW-1185">Reference proteome</keyword>
<gene>
    <name evidence="2" type="ORF">Scep_002236</name>
</gene>
<dbReference type="Proteomes" id="UP001419268">
    <property type="component" value="Unassembled WGS sequence"/>
</dbReference>
<feature type="compositionally biased region" description="Basic and acidic residues" evidence="1">
    <location>
        <begin position="97"/>
        <end position="112"/>
    </location>
</feature>
<dbReference type="EMBL" id="JBBNAG010000001">
    <property type="protein sequence ID" value="KAK9167045.1"/>
    <property type="molecule type" value="Genomic_DNA"/>
</dbReference>
<proteinExistence type="predicted"/>
<feature type="region of interest" description="Disordered" evidence="1">
    <location>
        <begin position="88"/>
        <end position="112"/>
    </location>
</feature>
<feature type="region of interest" description="Disordered" evidence="1">
    <location>
        <begin position="1"/>
        <end position="35"/>
    </location>
</feature>